<sequence length="331" mass="38535">MTTNKKNNHQREKPLQSRYPFRPRLNLRRSSRPFSVGEEERESRREINLFGDLIAREGERWIEFEAKFATLIERERDPLRACNNDALRSVSCWTRADRKRKRCFPRRSKHVFFLVGPLKLIIGFLFFYVANDVNFATRFVPDFRKSEEVLALGGEVVVRRHRDGLENQSAVFISISLASKRDIEDVVFTCLISTDTLIKVAFGGVEHVSQQPPRQPEQTGTSSALALPGIVLFSHMKKSLYFNWDNPELAPCGLINCGNICLANVILQCLLWTRPLVAYLLERGHMSECRILRDDWCFFCKFETYVERTSQSRFPFSPVNNVYIFFLRTPR</sequence>
<evidence type="ECO:0000313" key="2">
    <source>
        <dbReference type="EMBL" id="VDC87039.1"/>
    </source>
</evidence>
<evidence type="ECO:0008006" key="3">
    <source>
        <dbReference type="Google" id="ProtNLM"/>
    </source>
</evidence>
<keyword evidence="1" id="KW-1133">Transmembrane helix</keyword>
<reference evidence="2" key="1">
    <citation type="submission" date="2018-11" db="EMBL/GenBank/DDBJ databases">
        <authorList>
            <consortium name="Genoscope - CEA"/>
            <person name="William W."/>
        </authorList>
    </citation>
    <scope>NUCLEOTIDE SEQUENCE</scope>
</reference>
<organism evidence="2">
    <name type="scientific">Brassica oleracea</name>
    <name type="common">Wild cabbage</name>
    <dbReference type="NCBI Taxonomy" id="3712"/>
    <lineage>
        <taxon>Eukaryota</taxon>
        <taxon>Viridiplantae</taxon>
        <taxon>Streptophyta</taxon>
        <taxon>Embryophyta</taxon>
        <taxon>Tracheophyta</taxon>
        <taxon>Spermatophyta</taxon>
        <taxon>Magnoliopsida</taxon>
        <taxon>eudicotyledons</taxon>
        <taxon>Gunneridae</taxon>
        <taxon>Pentapetalae</taxon>
        <taxon>rosids</taxon>
        <taxon>malvids</taxon>
        <taxon>Brassicales</taxon>
        <taxon>Brassicaceae</taxon>
        <taxon>Brassiceae</taxon>
        <taxon>Brassica</taxon>
    </lineage>
</organism>
<dbReference type="EMBL" id="LR031872">
    <property type="protein sequence ID" value="VDC87039.1"/>
    <property type="molecule type" value="Genomic_DNA"/>
</dbReference>
<dbReference type="Gene3D" id="3.90.70.10">
    <property type="entry name" value="Cysteine proteinases"/>
    <property type="match status" value="1"/>
</dbReference>
<gene>
    <name evidence="2" type="ORF">BOLC3T13646H</name>
</gene>
<proteinExistence type="predicted"/>
<protein>
    <recommendedName>
        <fullName evidence="3">Peptidase C19 ubiquitin carboxyl-terminal hydrolase domain-containing protein</fullName>
    </recommendedName>
</protein>
<keyword evidence="1" id="KW-0812">Transmembrane</keyword>
<evidence type="ECO:0000256" key="1">
    <source>
        <dbReference type="SAM" id="Phobius"/>
    </source>
</evidence>
<accession>A0A3P6ACC8</accession>
<dbReference type="InterPro" id="IPR038765">
    <property type="entry name" value="Papain-like_cys_pep_sf"/>
</dbReference>
<keyword evidence="1" id="KW-0472">Membrane</keyword>
<dbReference type="SUPFAM" id="SSF54001">
    <property type="entry name" value="Cysteine proteinases"/>
    <property type="match status" value="1"/>
</dbReference>
<feature type="transmembrane region" description="Helical" evidence="1">
    <location>
        <begin position="111"/>
        <end position="130"/>
    </location>
</feature>
<dbReference type="AlphaFoldDB" id="A0A3P6ACC8"/>
<name>A0A3P6ACC8_BRAOL</name>